<organism evidence="8">
    <name type="scientific">uncultured bacterium CSL144</name>
    <dbReference type="NCBI Taxonomy" id="1091570"/>
    <lineage>
        <taxon>Bacteria</taxon>
        <taxon>environmental samples</taxon>
    </lineage>
</organism>
<dbReference type="PANTHER" id="PTHR43663">
    <property type="entry name" value="CHROMATE TRANSPORT PROTEIN-RELATED"/>
    <property type="match status" value="1"/>
</dbReference>
<evidence type="ECO:0000256" key="7">
    <source>
        <dbReference type="SAM" id="Phobius"/>
    </source>
</evidence>
<feature type="transmembrane region" description="Helical" evidence="7">
    <location>
        <begin position="125"/>
        <end position="145"/>
    </location>
</feature>
<comment type="similarity">
    <text evidence="2">Belongs to the chromate ion transporter (CHR) (TC 2.A.51) family.</text>
</comment>
<dbReference type="PANTHER" id="PTHR43663:SF1">
    <property type="entry name" value="CHROMATE TRANSPORTER"/>
    <property type="match status" value="1"/>
</dbReference>
<keyword evidence="4 7" id="KW-0812">Transmembrane</keyword>
<keyword evidence="6 7" id="KW-0472">Membrane</keyword>
<evidence type="ECO:0000313" key="8">
    <source>
        <dbReference type="EMBL" id="AEQ20490.1"/>
    </source>
</evidence>
<comment type="subcellular location">
    <subcellularLocation>
        <location evidence="1">Cell membrane</location>
        <topology evidence="1">Multi-pass membrane protein</topology>
    </subcellularLocation>
</comment>
<dbReference type="GO" id="GO:0005886">
    <property type="term" value="C:plasma membrane"/>
    <property type="evidence" value="ECO:0007669"/>
    <property type="project" value="UniProtKB-SubCell"/>
</dbReference>
<evidence type="ECO:0000256" key="5">
    <source>
        <dbReference type="ARBA" id="ARBA00022989"/>
    </source>
</evidence>
<evidence type="ECO:0000256" key="2">
    <source>
        <dbReference type="ARBA" id="ARBA00005262"/>
    </source>
</evidence>
<keyword evidence="5 7" id="KW-1133">Transmembrane helix</keyword>
<reference evidence="8" key="2">
    <citation type="journal article" date="2011" name="J. Bacteriol.">
        <title>Long-chain N-acyl amino acid synthases are linked to the putative PEP-CTERM/exosortase protein-sorting system in Gram-negative bacteria.</title>
        <authorList>
            <person name="Craig J.W."/>
            <person name="Cherry M.A."/>
            <person name="Brady S.F."/>
        </authorList>
    </citation>
    <scope>NUCLEOTIDE SEQUENCE</scope>
</reference>
<keyword evidence="3" id="KW-1003">Cell membrane</keyword>
<dbReference type="AlphaFoldDB" id="G4WVN8"/>
<feature type="transmembrane region" description="Helical" evidence="7">
    <location>
        <begin position="88"/>
        <end position="113"/>
    </location>
</feature>
<evidence type="ECO:0000256" key="1">
    <source>
        <dbReference type="ARBA" id="ARBA00004651"/>
    </source>
</evidence>
<protein>
    <submittedName>
        <fullName evidence="8">Putative chromate transporter</fullName>
    </submittedName>
</protein>
<evidence type="ECO:0000256" key="6">
    <source>
        <dbReference type="ARBA" id="ARBA00023136"/>
    </source>
</evidence>
<feature type="transmembrane region" description="Helical" evidence="7">
    <location>
        <begin position="21"/>
        <end position="44"/>
    </location>
</feature>
<dbReference type="InterPro" id="IPR003370">
    <property type="entry name" value="Chromate_transpt"/>
</dbReference>
<feature type="transmembrane region" description="Helical" evidence="7">
    <location>
        <begin position="157"/>
        <end position="180"/>
    </location>
</feature>
<proteinExistence type="inferred from homology"/>
<accession>G4WVN8</accession>
<dbReference type="InterPro" id="IPR052518">
    <property type="entry name" value="CHR_Transporter"/>
</dbReference>
<sequence length="217" mass="23632">MDSAKPQSPTPNERAAKAVEIGAIFKTFFTAGAISFGGGVVAYLREYLVHEQKWLDDEGFLDALELSETLPGLNSVNMSVIIGDRLRGVAGAAAAVAGLLLPGMVVMMTLGVLWSEQRHNPYLRAVLIGVAASAVGLLTTVTLQLGHRQFARLADLLFIAATFAAVSLLKISLVIVLFTLGPLAIWYYRPAAHAPETAQLLLHLRERFRSHRAYWRH</sequence>
<dbReference type="Pfam" id="PF02417">
    <property type="entry name" value="Chromate_transp"/>
    <property type="match status" value="1"/>
</dbReference>
<name>G4WVN8_9BACT</name>
<dbReference type="EMBL" id="JF429412">
    <property type="protein sequence ID" value="AEQ20490.1"/>
    <property type="molecule type" value="Genomic_DNA"/>
</dbReference>
<dbReference type="GO" id="GO:0015109">
    <property type="term" value="F:chromate transmembrane transporter activity"/>
    <property type="evidence" value="ECO:0007669"/>
    <property type="project" value="InterPro"/>
</dbReference>
<reference evidence="8" key="1">
    <citation type="journal article" date="2004" name="Appl. Environ. Microbiol.">
        <title>Long-chain N-acyltyrosine synthases from environmental DNA.</title>
        <authorList>
            <person name="Brady S.F."/>
            <person name="Chao C.J."/>
            <person name="Clardy J."/>
        </authorList>
    </citation>
    <scope>NUCLEOTIDE SEQUENCE</scope>
</reference>
<evidence type="ECO:0000256" key="3">
    <source>
        <dbReference type="ARBA" id="ARBA00022475"/>
    </source>
</evidence>
<evidence type="ECO:0000256" key="4">
    <source>
        <dbReference type="ARBA" id="ARBA00022692"/>
    </source>
</evidence>